<gene>
    <name evidence="1" type="ORF">Q31b_37730</name>
</gene>
<accession>A0A5C6DR52</accession>
<comment type="caution">
    <text evidence="1">The sequence shown here is derived from an EMBL/GenBank/DDBJ whole genome shotgun (WGS) entry which is preliminary data.</text>
</comment>
<proteinExistence type="predicted"/>
<evidence type="ECO:0000313" key="1">
    <source>
        <dbReference type="EMBL" id="TWU38695.1"/>
    </source>
</evidence>
<dbReference type="RefSeq" id="WP_146601039.1">
    <property type="nucleotide sequence ID" value="NZ_SJPY01000006.1"/>
</dbReference>
<keyword evidence="2" id="KW-1185">Reference proteome</keyword>
<name>A0A5C6DR52_9BACT</name>
<evidence type="ECO:0000313" key="2">
    <source>
        <dbReference type="Proteomes" id="UP000315471"/>
    </source>
</evidence>
<reference evidence="1 2" key="1">
    <citation type="submission" date="2019-02" db="EMBL/GenBank/DDBJ databases">
        <title>Deep-cultivation of Planctomycetes and their phenomic and genomic characterization uncovers novel biology.</title>
        <authorList>
            <person name="Wiegand S."/>
            <person name="Jogler M."/>
            <person name="Boedeker C."/>
            <person name="Pinto D."/>
            <person name="Vollmers J."/>
            <person name="Rivas-Marin E."/>
            <person name="Kohn T."/>
            <person name="Peeters S.H."/>
            <person name="Heuer A."/>
            <person name="Rast P."/>
            <person name="Oberbeckmann S."/>
            <person name="Bunk B."/>
            <person name="Jeske O."/>
            <person name="Meyerdierks A."/>
            <person name="Storesund J.E."/>
            <person name="Kallscheuer N."/>
            <person name="Luecker S."/>
            <person name="Lage O.M."/>
            <person name="Pohl T."/>
            <person name="Merkel B.J."/>
            <person name="Hornburger P."/>
            <person name="Mueller R.-W."/>
            <person name="Bruemmer F."/>
            <person name="Labrenz M."/>
            <person name="Spormann A.M."/>
            <person name="Op Den Camp H."/>
            <person name="Overmann J."/>
            <person name="Amann R."/>
            <person name="Jetten M.S.M."/>
            <person name="Mascher T."/>
            <person name="Medema M.H."/>
            <person name="Devos D.P."/>
            <person name="Kaster A.-K."/>
            <person name="Ovreas L."/>
            <person name="Rohde M."/>
            <person name="Galperin M.Y."/>
            <person name="Jogler C."/>
        </authorList>
    </citation>
    <scope>NUCLEOTIDE SEQUENCE [LARGE SCALE GENOMIC DNA]</scope>
    <source>
        <strain evidence="1 2">Q31b</strain>
    </source>
</reference>
<sequence length="148" mass="16913">MKLLNNEHSTFLAEFCSGIQDVRDRKEVFSNDDSLLLSAVLISICQERKYVIISLHRSEPEFGEDEEYLSIGLYIEPNGDVLVVQFCDDRTRIVRNSYDTQIYNPMYDVPLLEDDLQEDVFYFASHALPEIVEAAGSGAQIRLVKDGE</sequence>
<dbReference type="Proteomes" id="UP000315471">
    <property type="component" value="Unassembled WGS sequence"/>
</dbReference>
<dbReference type="EMBL" id="SJPY01000006">
    <property type="protein sequence ID" value="TWU38695.1"/>
    <property type="molecule type" value="Genomic_DNA"/>
</dbReference>
<protein>
    <submittedName>
        <fullName evidence="1">Uncharacterized protein</fullName>
    </submittedName>
</protein>
<organism evidence="1 2">
    <name type="scientific">Novipirellula aureliae</name>
    <dbReference type="NCBI Taxonomy" id="2527966"/>
    <lineage>
        <taxon>Bacteria</taxon>
        <taxon>Pseudomonadati</taxon>
        <taxon>Planctomycetota</taxon>
        <taxon>Planctomycetia</taxon>
        <taxon>Pirellulales</taxon>
        <taxon>Pirellulaceae</taxon>
        <taxon>Novipirellula</taxon>
    </lineage>
</organism>
<dbReference type="AlphaFoldDB" id="A0A5C6DR52"/>